<feature type="domain" description="Auxiliary Activity family 9 catalytic" evidence="6">
    <location>
        <begin position="19"/>
        <end position="240"/>
    </location>
</feature>
<dbReference type="Pfam" id="PF03443">
    <property type="entry name" value="AA9"/>
    <property type="match status" value="1"/>
</dbReference>
<evidence type="ECO:0000256" key="1">
    <source>
        <dbReference type="ARBA" id="ARBA00001973"/>
    </source>
</evidence>
<comment type="caution">
    <text evidence="7">The sequence shown here is derived from an EMBL/GenBank/DDBJ whole genome shotgun (WGS) entry which is preliminary data.</text>
</comment>
<evidence type="ECO:0000256" key="5">
    <source>
        <dbReference type="SAM" id="SignalP"/>
    </source>
</evidence>
<organism evidence="7 8">
    <name type="scientific">Setomelanomma holmii</name>
    <dbReference type="NCBI Taxonomy" id="210430"/>
    <lineage>
        <taxon>Eukaryota</taxon>
        <taxon>Fungi</taxon>
        <taxon>Dikarya</taxon>
        <taxon>Ascomycota</taxon>
        <taxon>Pezizomycotina</taxon>
        <taxon>Dothideomycetes</taxon>
        <taxon>Pleosporomycetidae</taxon>
        <taxon>Pleosporales</taxon>
        <taxon>Pleosporineae</taxon>
        <taxon>Phaeosphaeriaceae</taxon>
        <taxon>Setomelanomma</taxon>
    </lineage>
</organism>
<proteinExistence type="predicted"/>
<evidence type="ECO:0000313" key="8">
    <source>
        <dbReference type="Proteomes" id="UP000799777"/>
    </source>
</evidence>
<dbReference type="EMBL" id="ML978173">
    <property type="protein sequence ID" value="KAF2032424.1"/>
    <property type="molecule type" value="Genomic_DNA"/>
</dbReference>
<keyword evidence="5" id="KW-0732">Signal</keyword>
<comment type="subcellular location">
    <subcellularLocation>
        <location evidence="2">Secreted</location>
    </subcellularLocation>
</comment>
<evidence type="ECO:0000256" key="4">
    <source>
        <dbReference type="ARBA" id="ARBA00023157"/>
    </source>
</evidence>
<evidence type="ECO:0000259" key="6">
    <source>
        <dbReference type="Pfam" id="PF03443"/>
    </source>
</evidence>
<reference evidence="7" key="1">
    <citation type="journal article" date="2020" name="Stud. Mycol.">
        <title>101 Dothideomycetes genomes: a test case for predicting lifestyles and emergence of pathogens.</title>
        <authorList>
            <person name="Haridas S."/>
            <person name="Albert R."/>
            <person name="Binder M."/>
            <person name="Bloem J."/>
            <person name="Labutti K."/>
            <person name="Salamov A."/>
            <person name="Andreopoulos B."/>
            <person name="Baker S."/>
            <person name="Barry K."/>
            <person name="Bills G."/>
            <person name="Bluhm B."/>
            <person name="Cannon C."/>
            <person name="Castanera R."/>
            <person name="Culley D."/>
            <person name="Daum C."/>
            <person name="Ezra D."/>
            <person name="Gonzalez J."/>
            <person name="Henrissat B."/>
            <person name="Kuo A."/>
            <person name="Liang C."/>
            <person name="Lipzen A."/>
            <person name="Lutzoni F."/>
            <person name="Magnuson J."/>
            <person name="Mondo S."/>
            <person name="Nolan M."/>
            <person name="Ohm R."/>
            <person name="Pangilinan J."/>
            <person name="Park H.-J."/>
            <person name="Ramirez L."/>
            <person name="Alfaro M."/>
            <person name="Sun H."/>
            <person name="Tritt A."/>
            <person name="Yoshinaga Y."/>
            <person name="Zwiers L.-H."/>
            <person name="Turgeon B."/>
            <person name="Goodwin S."/>
            <person name="Spatafora J."/>
            <person name="Crous P."/>
            <person name="Grigoriev I."/>
        </authorList>
    </citation>
    <scope>NUCLEOTIDE SEQUENCE</scope>
    <source>
        <strain evidence="7">CBS 110217</strain>
    </source>
</reference>
<keyword evidence="8" id="KW-1185">Reference proteome</keyword>
<dbReference type="InterPro" id="IPR005103">
    <property type="entry name" value="AA9_LPMO"/>
</dbReference>
<evidence type="ECO:0000313" key="7">
    <source>
        <dbReference type="EMBL" id="KAF2032424.1"/>
    </source>
</evidence>
<dbReference type="PANTHER" id="PTHR33353">
    <property type="entry name" value="PUTATIVE (AFU_ORTHOLOGUE AFUA_1G12560)-RELATED"/>
    <property type="match status" value="1"/>
</dbReference>
<dbReference type="InterPro" id="IPR049892">
    <property type="entry name" value="AA9"/>
</dbReference>
<dbReference type="PANTHER" id="PTHR33353:SF34">
    <property type="entry name" value="ENDO-BETA-1,4-GLUCANASE D"/>
    <property type="match status" value="1"/>
</dbReference>
<feature type="signal peptide" evidence="5">
    <location>
        <begin position="1"/>
        <end position="18"/>
    </location>
</feature>
<keyword evidence="3" id="KW-0964">Secreted</keyword>
<dbReference type="CDD" id="cd21175">
    <property type="entry name" value="LPMO_AA9"/>
    <property type="match status" value="1"/>
</dbReference>
<name>A0A9P4HF02_9PLEO</name>
<dbReference type="Proteomes" id="UP000799777">
    <property type="component" value="Unassembled WGS sequence"/>
</dbReference>
<dbReference type="GO" id="GO:0005576">
    <property type="term" value="C:extracellular region"/>
    <property type="evidence" value="ECO:0007669"/>
    <property type="project" value="UniProtKB-SubCell"/>
</dbReference>
<evidence type="ECO:0000256" key="2">
    <source>
        <dbReference type="ARBA" id="ARBA00004613"/>
    </source>
</evidence>
<accession>A0A9P4HF02</accession>
<protein>
    <submittedName>
        <fullName evidence="7">Endoglucanase IV</fullName>
    </submittedName>
</protein>
<dbReference type="Gene3D" id="2.70.50.70">
    <property type="match status" value="1"/>
</dbReference>
<gene>
    <name evidence="7" type="ORF">EK21DRAFT_110096</name>
</gene>
<evidence type="ECO:0000256" key="3">
    <source>
        <dbReference type="ARBA" id="ARBA00022525"/>
    </source>
</evidence>
<comment type="cofactor">
    <cofactor evidence="1">
        <name>Cu(2+)</name>
        <dbReference type="ChEBI" id="CHEBI:29036"/>
    </cofactor>
</comment>
<keyword evidence="4" id="KW-1015">Disulfide bond</keyword>
<dbReference type="OrthoDB" id="4849160at2759"/>
<sequence length="267" mass="28867">MLLSVILSVFALISFVSAHGRVTTITTSSGTVYTGWDPEVALSSNPSPSLAAWKASNLGNIYVPPDRFNTSDIICHFNATPGVLNVNTTAGDTLKLKWNEWPVSHVGPVMTYLAACNGSCAFVKKESLEWVKIDEQGWLNSTGWDTIKLGGTWATNVLIANNFTWTVQIPADLVAGDYVLRHEIIALHVADKLDGAQVYPQCVNVRVAGEESGDKKLVGGVLGTKLYGMRDNGILVDVHKKIGGYDIPGPRVWSGAMSVRQPNEKRG</sequence>
<feature type="chain" id="PRO_5040121380" evidence="5">
    <location>
        <begin position="19"/>
        <end position="267"/>
    </location>
</feature>
<dbReference type="AlphaFoldDB" id="A0A9P4HF02"/>